<dbReference type="EMBL" id="BAAALT010000098">
    <property type="protein sequence ID" value="GAA1809273.1"/>
    <property type="molecule type" value="Genomic_DNA"/>
</dbReference>
<organism evidence="3 4">
    <name type="scientific">Luedemannella flava</name>
    <dbReference type="NCBI Taxonomy" id="349316"/>
    <lineage>
        <taxon>Bacteria</taxon>
        <taxon>Bacillati</taxon>
        <taxon>Actinomycetota</taxon>
        <taxon>Actinomycetes</taxon>
        <taxon>Micromonosporales</taxon>
        <taxon>Micromonosporaceae</taxon>
        <taxon>Luedemannella</taxon>
    </lineage>
</organism>
<evidence type="ECO:0000256" key="2">
    <source>
        <dbReference type="SAM" id="Phobius"/>
    </source>
</evidence>
<name>A0ABN2M4J2_9ACTN</name>
<dbReference type="PANTHER" id="PTHR30163">
    <property type="entry name" value="MEMBRANE-BOUND LYTIC MUREIN TRANSGLYCOSYLASE B"/>
    <property type="match status" value="1"/>
</dbReference>
<keyword evidence="2" id="KW-0812">Transmembrane</keyword>
<dbReference type="InterPro" id="IPR043426">
    <property type="entry name" value="MltB-like"/>
</dbReference>
<feature type="compositionally biased region" description="Pro residues" evidence="1">
    <location>
        <begin position="106"/>
        <end position="120"/>
    </location>
</feature>
<keyword evidence="2" id="KW-1133">Transmembrane helix</keyword>
<feature type="region of interest" description="Disordered" evidence="1">
    <location>
        <begin position="92"/>
        <end position="120"/>
    </location>
</feature>
<sequence>MVGSGGTQGRYQPRHAAKYTTHVTAIIDAISAESAILRSVADGGEDRAAPETTSERMSPVTDGGPPTADMPLVEAPDDDMQETSVIGGPALQTAASSRSTATVPTLPRPSTPVPAAPRPAAPAAHRRARVWTQVALLVALLAVALVVGAYIVPPGGLRSGGATATTVAAATTPPTATPMDTAAYATDRPADALEGWAARVAAVVDIPVPALQAYGYAQVFMANVDPRCQLNWTTLAGIGQVESSHGRAGGAVLLPDGRSNPAIVGPLLDGKAGRRLVKDTDAGAYDGDSRFDRAMGPLRLMPTLWRGNAIDANGDGIVDPYNIFDSTLALARSLCAGEEDLRVRADWNKAIGRYHSGVSYARAIFETADDYGQRTQSIR</sequence>
<evidence type="ECO:0000313" key="3">
    <source>
        <dbReference type="EMBL" id="GAA1809273.1"/>
    </source>
</evidence>
<feature type="region of interest" description="Disordered" evidence="1">
    <location>
        <begin position="42"/>
        <end position="72"/>
    </location>
</feature>
<dbReference type="InterPro" id="IPR023346">
    <property type="entry name" value="Lysozyme-like_dom_sf"/>
</dbReference>
<keyword evidence="2" id="KW-0472">Membrane</keyword>
<dbReference type="Proteomes" id="UP001500218">
    <property type="component" value="Unassembled WGS sequence"/>
</dbReference>
<comment type="caution">
    <text evidence="3">The sequence shown here is derived from an EMBL/GenBank/DDBJ whole genome shotgun (WGS) entry which is preliminary data.</text>
</comment>
<dbReference type="SUPFAM" id="SSF53955">
    <property type="entry name" value="Lysozyme-like"/>
    <property type="match status" value="1"/>
</dbReference>
<feature type="compositionally biased region" description="Polar residues" evidence="1">
    <location>
        <begin position="93"/>
        <end position="103"/>
    </location>
</feature>
<feature type="transmembrane region" description="Helical" evidence="2">
    <location>
        <begin position="134"/>
        <end position="152"/>
    </location>
</feature>
<protein>
    <recommendedName>
        <fullName evidence="5">Transglycosylase SLT domain-containing protein</fullName>
    </recommendedName>
</protein>
<dbReference type="PANTHER" id="PTHR30163:SF8">
    <property type="entry name" value="LYTIC MUREIN TRANSGLYCOSYLASE"/>
    <property type="match status" value="1"/>
</dbReference>
<reference evidence="3 4" key="1">
    <citation type="journal article" date="2019" name="Int. J. Syst. Evol. Microbiol.">
        <title>The Global Catalogue of Microorganisms (GCM) 10K type strain sequencing project: providing services to taxonomists for standard genome sequencing and annotation.</title>
        <authorList>
            <consortium name="The Broad Institute Genomics Platform"/>
            <consortium name="The Broad Institute Genome Sequencing Center for Infectious Disease"/>
            <person name="Wu L."/>
            <person name="Ma J."/>
        </authorList>
    </citation>
    <scope>NUCLEOTIDE SEQUENCE [LARGE SCALE GENOMIC DNA]</scope>
    <source>
        <strain evidence="3 4">JCM 13250</strain>
    </source>
</reference>
<gene>
    <name evidence="3" type="ORF">GCM10009682_33740</name>
</gene>
<proteinExistence type="predicted"/>
<evidence type="ECO:0008006" key="5">
    <source>
        <dbReference type="Google" id="ProtNLM"/>
    </source>
</evidence>
<evidence type="ECO:0000313" key="4">
    <source>
        <dbReference type="Proteomes" id="UP001500218"/>
    </source>
</evidence>
<accession>A0ABN2M4J2</accession>
<evidence type="ECO:0000256" key="1">
    <source>
        <dbReference type="SAM" id="MobiDB-lite"/>
    </source>
</evidence>
<keyword evidence="4" id="KW-1185">Reference proteome</keyword>